<evidence type="ECO:0000256" key="2">
    <source>
        <dbReference type="ARBA" id="ARBA00010819"/>
    </source>
</evidence>
<organism evidence="10 11">
    <name type="scientific">Paracerasibacillus soli</name>
    <dbReference type="NCBI Taxonomy" id="480284"/>
    <lineage>
        <taxon>Bacteria</taxon>
        <taxon>Bacillati</taxon>
        <taxon>Bacillota</taxon>
        <taxon>Bacilli</taxon>
        <taxon>Bacillales</taxon>
        <taxon>Bacillaceae</taxon>
        <taxon>Paracerasibacillus</taxon>
    </lineage>
</organism>
<keyword evidence="4" id="KW-0031">Aminopeptidase</keyword>
<dbReference type="InterPro" id="IPR000383">
    <property type="entry name" value="Xaa-Pro-like_dom"/>
</dbReference>
<dbReference type="SUPFAM" id="SSF53474">
    <property type="entry name" value="alpha/beta-Hydrolases"/>
    <property type="match status" value="1"/>
</dbReference>
<keyword evidence="11" id="KW-1185">Reference proteome</keyword>
<dbReference type="InterPro" id="IPR008979">
    <property type="entry name" value="Galactose-bd-like_sf"/>
</dbReference>
<dbReference type="Pfam" id="PF02129">
    <property type="entry name" value="Peptidase_S15"/>
    <property type="match status" value="1"/>
</dbReference>
<keyword evidence="5" id="KW-0645">Protease</keyword>
<keyword evidence="6" id="KW-0378">Hydrolase</keyword>
<evidence type="ECO:0000259" key="9">
    <source>
        <dbReference type="SMART" id="SM00939"/>
    </source>
</evidence>
<dbReference type="InterPro" id="IPR029058">
    <property type="entry name" value="AB_hydrolase_fold"/>
</dbReference>
<dbReference type="InterPro" id="IPR005674">
    <property type="entry name" value="CocE/Ser_esterase"/>
</dbReference>
<comment type="catalytic activity">
    <reaction evidence="1">
        <text>Hydrolyzes Xaa-Pro-|- bonds to release unblocked, N-terminal dipeptides from substrates including Ala-Pro-|-p-nitroanilide and (sequentially) Tyr-Pro-|-Phe-Pro-|-Gly-Pro-|-Ile.</text>
        <dbReference type="EC" id="3.4.14.11"/>
    </reaction>
</comment>
<comment type="caution">
    <text evidence="10">The sequence shown here is derived from an EMBL/GenBank/DDBJ whole genome shotgun (WGS) entry which is preliminary data.</text>
</comment>
<dbReference type="Gene3D" id="2.60.120.260">
    <property type="entry name" value="Galactose-binding domain-like"/>
    <property type="match status" value="1"/>
</dbReference>
<evidence type="ECO:0000256" key="8">
    <source>
        <dbReference type="ARBA" id="ARBA00030045"/>
    </source>
</evidence>
<dbReference type="InterPro" id="IPR013736">
    <property type="entry name" value="Xaa-Pro_dipept_C"/>
</dbReference>
<accession>A0ABU5CSH9</accession>
<reference evidence="10 11" key="1">
    <citation type="submission" date="2023-10" db="EMBL/GenBank/DDBJ databases">
        <title>Virgibacillus soli CC-YMP-6 genome.</title>
        <authorList>
            <person name="Miliotis G."/>
            <person name="Sengupta P."/>
            <person name="Hameed A."/>
            <person name="Chuvochina M."/>
            <person name="Mcdonagh F."/>
            <person name="Simpson A.C."/>
            <person name="Singh N.K."/>
            <person name="Rekha P.D."/>
            <person name="Raman K."/>
            <person name="Hugenholtz P."/>
            <person name="Venkateswaran K."/>
        </authorList>
    </citation>
    <scope>NUCLEOTIDE SEQUENCE [LARGE SCALE GENOMIC DNA]</scope>
    <source>
        <strain evidence="10 11">CC-YMP-6</strain>
    </source>
</reference>
<evidence type="ECO:0000256" key="3">
    <source>
        <dbReference type="ARBA" id="ARBA00012463"/>
    </source>
</evidence>
<evidence type="ECO:0000256" key="1">
    <source>
        <dbReference type="ARBA" id="ARBA00000123"/>
    </source>
</evidence>
<dbReference type="SUPFAM" id="SSF49785">
    <property type="entry name" value="Galactose-binding domain-like"/>
    <property type="match status" value="1"/>
</dbReference>
<protein>
    <recommendedName>
        <fullName evidence="3">Xaa-Pro dipeptidyl-peptidase</fullName>
        <ecNumber evidence="3">3.4.14.11</ecNumber>
    </recommendedName>
    <alternativeName>
        <fullName evidence="8">X-prolyl-dipeptidyl aminopeptidase</fullName>
    </alternativeName>
</protein>
<sequence length="724" mass="81757">MKQRVFRGFFLPVITLLLLASPMLPTTMMEEPVEASSSFILENGVTQPIYSYEDAIKETIYVASSLDSDRDGETDRIAIDIMRPKETEGDLKVPVIMDASPYYESMGRGNEAEIKDPDGIGENTMFPLYYDNYFVPRGYAVVLVDMVGTNNSQGCPTTGGFEEIESVEVVIDWLNGRAKAWDKDGEEVAADWATGKVGMIGKSYDGTLANGAAARGIDGLETIVPIGAISSWYDYYRYGGIPFYRNGPGGLAGRVTSSERVADCAPVREEMRIQSDDETGNYNDFWDERNYVKDSDKVSTSVFVIHGLNDYNVKANHFSNWWEALAENDVPRKLWLTQTGHVDPFDFRRAEWVDTLHRWFDYWLLGIENGIMDEPTVDIERAADEWETYTSWPDAEADEVAVKLAPANETLPGTLHTGPVIHKEIQSFIDNPRQTEREMVEDEFTTKDNRLIFLTPELEEDIRLSGVPEMNLSALVDKDNTNLTALIVDYGTDVRVNHRSREEGIRTLEDITCWGESTPADNACYKETEKVTHEAPYEIVTHGWLDAQNWESLHYSNPLEPGKQYGFQWDMLPEDYVFKKGHRLGVIIVGSDPNWIMTDSNRAKIDVSLGESYIKLPIVGGKEAFNEAIGYDGGTSPKSTADLLAVVKYFLDEGAFENEDAARALDMHLAAIGHYERENEMNKVLKHLENFKVLLAYQKDQQLISSEAYHVLKVDTQYLIDLFE</sequence>
<gene>
    <name evidence="10" type="ORF">RWD45_12905</name>
</gene>
<dbReference type="Pfam" id="PF08530">
    <property type="entry name" value="PepX_C"/>
    <property type="match status" value="1"/>
</dbReference>
<dbReference type="InterPro" id="IPR054470">
    <property type="entry name" value="FIMAH_dom"/>
</dbReference>
<dbReference type="PRINTS" id="PR00923">
    <property type="entry name" value="LACTOPTASE"/>
</dbReference>
<evidence type="ECO:0000256" key="7">
    <source>
        <dbReference type="ARBA" id="ARBA00022825"/>
    </source>
</evidence>
<dbReference type="Proteomes" id="UP001275315">
    <property type="component" value="Unassembled WGS sequence"/>
</dbReference>
<evidence type="ECO:0000256" key="5">
    <source>
        <dbReference type="ARBA" id="ARBA00022670"/>
    </source>
</evidence>
<proteinExistence type="inferred from homology"/>
<evidence type="ECO:0000313" key="11">
    <source>
        <dbReference type="Proteomes" id="UP001275315"/>
    </source>
</evidence>
<dbReference type="SMART" id="SM00939">
    <property type="entry name" value="PepX_C"/>
    <property type="match status" value="1"/>
</dbReference>
<dbReference type="Gene3D" id="3.40.50.1820">
    <property type="entry name" value="alpha/beta hydrolase"/>
    <property type="match status" value="1"/>
</dbReference>
<evidence type="ECO:0000313" key="10">
    <source>
        <dbReference type="EMBL" id="MDY0409299.1"/>
    </source>
</evidence>
<dbReference type="RefSeq" id="WP_320380626.1">
    <property type="nucleotide sequence ID" value="NZ_JAWDIQ010000002.1"/>
</dbReference>
<comment type="similarity">
    <text evidence="2">Belongs to the peptidase S15 family.</text>
</comment>
<dbReference type="InterPro" id="IPR008252">
    <property type="entry name" value="Pept_S15_Xpro"/>
</dbReference>
<dbReference type="NCBIfam" id="TIGR00976">
    <property type="entry name" value="CocE_NonD"/>
    <property type="match status" value="1"/>
</dbReference>
<evidence type="ECO:0000256" key="6">
    <source>
        <dbReference type="ARBA" id="ARBA00022801"/>
    </source>
</evidence>
<dbReference type="NCBIfam" id="NF003780">
    <property type="entry name" value="PRK05371.1-1"/>
    <property type="match status" value="1"/>
</dbReference>
<evidence type="ECO:0000256" key="4">
    <source>
        <dbReference type="ARBA" id="ARBA00022438"/>
    </source>
</evidence>
<keyword evidence="7" id="KW-0720">Serine protease</keyword>
<dbReference type="EC" id="3.4.14.11" evidence="3"/>
<dbReference type="Pfam" id="PF22888">
    <property type="entry name" value="FIMAH"/>
    <property type="match status" value="1"/>
</dbReference>
<dbReference type="EMBL" id="JAWDIQ010000002">
    <property type="protein sequence ID" value="MDY0409299.1"/>
    <property type="molecule type" value="Genomic_DNA"/>
</dbReference>
<name>A0ABU5CSH9_9BACI</name>
<dbReference type="Gene3D" id="1.10.246.70">
    <property type="match status" value="1"/>
</dbReference>
<feature type="domain" description="Xaa-Pro dipeptidyl-peptidase C-terminal" evidence="9">
    <location>
        <begin position="357"/>
        <end position="615"/>
    </location>
</feature>